<evidence type="ECO:0000313" key="5">
    <source>
        <dbReference type="Proteomes" id="UP000006906"/>
    </source>
</evidence>
<sequence>MCYLHPTLKELILNETSVWGEKGITEDLVRSLHDPCPPTEVRNHACTKSQRILIRNGTVYLTNVQPVNGWNVGHMLPGFLLELYETSQVYKLPDVEFAYWQDDNAPAETVKKADGTWTWPFAPHGLPPIMAWAKNKMHGSLLVPYSSAFRCPRDSFDAIMSEVQRMSETPWEQRSSMAFGRWNIFCAWYYRGHLKLEDGTPAPCPRNYYNDLYYNHSDKLLTVALMRNLTNGTVATSVSLHEQNKYKYLISTDGWAVSSKFDKYMLLGSLLLKAEGLTYAFYYPAIKPFEHYVPIMKKHKDDILDMLEWAKSHDAEAQRIAQNAQSFAMRHLNRQSRLCYMFHLISELSKQMRYQVDCSRRPACIPLIEEIKFLSRFDVTSNRCRYQETLAQYGHVDPDGQPGFSGYEELLRKHKAQPEYILFGRGKS</sequence>
<dbReference type="OrthoDB" id="202415at2759"/>
<dbReference type="InterPro" id="IPR051091">
    <property type="entry name" value="O-Glucosyltr/Glycosyltrsf_90"/>
</dbReference>
<dbReference type="Proteomes" id="UP000006906">
    <property type="component" value="Chromosome 9"/>
</dbReference>
<dbReference type="KEGG" id="cre:CHLRE_09g413850v5"/>
<dbReference type="RefSeq" id="XP_001696812.2">
    <property type="nucleotide sequence ID" value="XM_001696760.2"/>
</dbReference>
<dbReference type="Gramene" id="PNW79409">
    <property type="protein sequence ID" value="PNW79409"/>
    <property type="gene ID" value="CHLRE_09g413850v5"/>
</dbReference>
<dbReference type="PANTHER" id="PTHR12203">
    <property type="entry name" value="KDEL LYS-ASP-GLU-LEU CONTAINING - RELATED"/>
    <property type="match status" value="1"/>
</dbReference>
<dbReference type="ExpressionAtlas" id="A0A2K3DFW1">
    <property type="expression patterns" value="baseline"/>
</dbReference>
<evidence type="ECO:0000313" key="4">
    <source>
        <dbReference type="EMBL" id="PNW79409.1"/>
    </source>
</evidence>
<dbReference type="GO" id="GO:0016740">
    <property type="term" value="F:transferase activity"/>
    <property type="evidence" value="ECO:0007669"/>
    <property type="project" value="UniProtKB-KW"/>
</dbReference>
<proteinExistence type="inferred from homology"/>
<keyword evidence="5" id="KW-1185">Reference proteome</keyword>
<gene>
    <name evidence="4" type="ORF">CHLRE_09g413850v5</name>
</gene>
<dbReference type="GeneID" id="5722335"/>
<comment type="similarity">
    <text evidence="1">Belongs to the glycosyltransferase 90 family.</text>
</comment>
<dbReference type="Pfam" id="PF05686">
    <property type="entry name" value="Glyco_transf_90"/>
    <property type="match status" value="1"/>
</dbReference>
<dbReference type="EMBL" id="CM008970">
    <property type="protein sequence ID" value="PNW79409.1"/>
    <property type="molecule type" value="Genomic_DNA"/>
</dbReference>
<dbReference type="SMART" id="SM00672">
    <property type="entry name" value="CAP10"/>
    <property type="match status" value="1"/>
</dbReference>
<organism evidence="4 5">
    <name type="scientific">Chlamydomonas reinhardtii</name>
    <name type="common">Chlamydomonas smithii</name>
    <dbReference type="NCBI Taxonomy" id="3055"/>
    <lineage>
        <taxon>Eukaryota</taxon>
        <taxon>Viridiplantae</taxon>
        <taxon>Chlorophyta</taxon>
        <taxon>core chlorophytes</taxon>
        <taxon>Chlorophyceae</taxon>
        <taxon>CS clade</taxon>
        <taxon>Chlamydomonadales</taxon>
        <taxon>Chlamydomonadaceae</taxon>
        <taxon>Chlamydomonas</taxon>
    </lineage>
</organism>
<dbReference type="InParanoid" id="A0A2K3DFW1"/>
<name>A0A2K3DFW1_CHLRE</name>
<dbReference type="PANTHER" id="PTHR12203:SF35">
    <property type="entry name" value="PROTEIN O-GLUCOSYLTRANSFERASE 1"/>
    <property type="match status" value="1"/>
</dbReference>
<accession>A0A2K3DFW1</accession>
<dbReference type="InterPro" id="IPR006598">
    <property type="entry name" value="CAP10"/>
</dbReference>
<feature type="domain" description="Glycosyl transferase CAP10" evidence="3">
    <location>
        <begin position="91"/>
        <end position="355"/>
    </location>
</feature>
<keyword evidence="2" id="KW-0808">Transferase</keyword>
<evidence type="ECO:0000256" key="2">
    <source>
        <dbReference type="ARBA" id="ARBA00022679"/>
    </source>
</evidence>
<dbReference type="AlphaFoldDB" id="A0A2K3DFW1"/>
<protein>
    <recommendedName>
        <fullName evidence="3">Glycosyl transferase CAP10 domain-containing protein</fullName>
    </recommendedName>
</protein>
<evidence type="ECO:0000259" key="3">
    <source>
        <dbReference type="SMART" id="SM00672"/>
    </source>
</evidence>
<dbReference type="PaxDb" id="3055-EDP00920"/>
<reference evidence="4 5" key="1">
    <citation type="journal article" date="2007" name="Science">
        <title>The Chlamydomonas genome reveals the evolution of key animal and plant functions.</title>
        <authorList>
            <person name="Merchant S.S."/>
            <person name="Prochnik S.E."/>
            <person name="Vallon O."/>
            <person name="Harris E.H."/>
            <person name="Karpowicz S.J."/>
            <person name="Witman G.B."/>
            <person name="Terry A."/>
            <person name="Salamov A."/>
            <person name="Fritz-Laylin L.K."/>
            <person name="Marechal-Drouard L."/>
            <person name="Marshall W.F."/>
            <person name="Qu L.H."/>
            <person name="Nelson D.R."/>
            <person name="Sanderfoot A.A."/>
            <person name="Spalding M.H."/>
            <person name="Kapitonov V.V."/>
            <person name="Ren Q."/>
            <person name="Ferris P."/>
            <person name="Lindquist E."/>
            <person name="Shapiro H."/>
            <person name="Lucas S.M."/>
            <person name="Grimwood J."/>
            <person name="Schmutz J."/>
            <person name="Cardol P."/>
            <person name="Cerutti H."/>
            <person name="Chanfreau G."/>
            <person name="Chen C.L."/>
            <person name="Cognat V."/>
            <person name="Croft M.T."/>
            <person name="Dent R."/>
            <person name="Dutcher S."/>
            <person name="Fernandez E."/>
            <person name="Fukuzawa H."/>
            <person name="Gonzalez-Ballester D."/>
            <person name="Gonzalez-Halphen D."/>
            <person name="Hallmann A."/>
            <person name="Hanikenne M."/>
            <person name="Hippler M."/>
            <person name="Inwood W."/>
            <person name="Jabbari K."/>
            <person name="Kalanon M."/>
            <person name="Kuras R."/>
            <person name="Lefebvre P.A."/>
            <person name="Lemaire S.D."/>
            <person name="Lobanov A.V."/>
            <person name="Lohr M."/>
            <person name="Manuell A."/>
            <person name="Meier I."/>
            <person name="Mets L."/>
            <person name="Mittag M."/>
            <person name="Mittelmeier T."/>
            <person name="Moroney J.V."/>
            <person name="Moseley J."/>
            <person name="Napoli C."/>
            <person name="Nedelcu A.M."/>
            <person name="Niyogi K."/>
            <person name="Novoselov S.V."/>
            <person name="Paulsen I.T."/>
            <person name="Pazour G."/>
            <person name="Purton S."/>
            <person name="Ral J.P."/>
            <person name="Riano-Pachon D.M."/>
            <person name="Riekhof W."/>
            <person name="Rymarquis L."/>
            <person name="Schroda M."/>
            <person name="Stern D."/>
            <person name="Umen J."/>
            <person name="Willows R."/>
            <person name="Wilson N."/>
            <person name="Zimmer S.L."/>
            <person name="Allmer J."/>
            <person name="Balk J."/>
            <person name="Bisova K."/>
            <person name="Chen C.J."/>
            <person name="Elias M."/>
            <person name="Gendler K."/>
            <person name="Hauser C."/>
            <person name="Lamb M.R."/>
            <person name="Ledford H."/>
            <person name="Long J.C."/>
            <person name="Minagawa J."/>
            <person name="Page M.D."/>
            <person name="Pan J."/>
            <person name="Pootakham W."/>
            <person name="Roje S."/>
            <person name="Rose A."/>
            <person name="Stahlberg E."/>
            <person name="Terauchi A.M."/>
            <person name="Yang P."/>
            <person name="Ball S."/>
            <person name="Bowler C."/>
            <person name="Dieckmann C.L."/>
            <person name="Gladyshev V.N."/>
            <person name="Green P."/>
            <person name="Jorgensen R."/>
            <person name="Mayfield S."/>
            <person name="Mueller-Roeber B."/>
            <person name="Rajamani S."/>
            <person name="Sayre R.T."/>
            <person name="Brokstein P."/>
            <person name="Dubchak I."/>
            <person name="Goodstein D."/>
            <person name="Hornick L."/>
            <person name="Huang Y.W."/>
            <person name="Jhaveri J."/>
            <person name="Luo Y."/>
            <person name="Martinez D."/>
            <person name="Ngau W.C."/>
            <person name="Otillar B."/>
            <person name="Poliakov A."/>
            <person name="Porter A."/>
            <person name="Szajkowski L."/>
            <person name="Werner G."/>
            <person name="Zhou K."/>
            <person name="Grigoriev I.V."/>
            <person name="Rokhsar D.S."/>
            <person name="Grossman A.R."/>
        </authorList>
    </citation>
    <scope>NUCLEOTIDE SEQUENCE [LARGE SCALE GENOMIC DNA]</scope>
    <source>
        <strain evidence="5">CC-503</strain>
    </source>
</reference>
<evidence type="ECO:0000256" key="1">
    <source>
        <dbReference type="ARBA" id="ARBA00010118"/>
    </source>
</evidence>